<dbReference type="Gene3D" id="1.10.20.10">
    <property type="entry name" value="Histone, subunit A"/>
    <property type="match status" value="1"/>
</dbReference>
<evidence type="ECO:0000256" key="1">
    <source>
        <dbReference type="ARBA" id="ARBA00004123"/>
    </source>
</evidence>
<dbReference type="GO" id="GO:0003677">
    <property type="term" value="F:DNA binding"/>
    <property type="evidence" value="ECO:0007669"/>
    <property type="project" value="TreeGrafter"/>
</dbReference>
<dbReference type="CDD" id="cd07981">
    <property type="entry name" value="HFD_TAF12"/>
    <property type="match status" value="1"/>
</dbReference>
<dbReference type="FunFam" id="1.10.20.10:FF:000011">
    <property type="entry name" value="Transcription initiation factor TFIID subunit 12"/>
    <property type="match status" value="1"/>
</dbReference>
<evidence type="ECO:0000313" key="10">
    <source>
        <dbReference type="EMBL" id="SCU90141.1"/>
    </source>
</evidence>
<feature type="compositionally biased region" description="Low complexity" evidence="8">
    <location>
        <begin position="225"/>
        <end position="239"/>
    </location>
</feature>
<dbReference type="GO" id="GO:0042802">
    <property type="term" value="F:identical protein binding"/>
    <property type="evidence" value="ECO:0007669"/>
    <property type="project" value="EnsemblFungi"/>
</dbReference>
<organism evidence="10 11">
    <name type="scientific">Lachancea dasiensis</name>
    <dbReference type="NCBI Taxonomy" id="1072105"/>
    <lineage>
        <taxon>Eukaryota</taxon>
        <taxon>Fungi</taxon>
        <taxon>Dikarya</taxon>
        <taxon>Ascomycota</taxon>
        <taxon>Saccharomycotina</taxon>
        <taxon>Saccharomycetes</taxon>
        <taxon>Saccharomycetales</taxon>
        <taxon>Saccharomycetaceae</taxon>
        <taxon>Lachancea</taxon>
    </lineage>
</organism>
<accession>A0A1G4JI89</accession>
<dbReference type="GO" id="GO:0045944">
    <property type="term" value="P:positive regulation of transcription by RNA polymerase II"/>
    <property type="evidence" value="ECO:0007669"/>
    <property type="project" value="EnsemblFungi"/>
</dbReference>
<sequence length="510" mass="55291">MSTNPNSGQPSQGGNNVQGPPTQQLTPDSVQHLALRYRQYFNEAQRLGPTTPQGQELLRRASKIKAMYVAYNNQNQQAPQGLSQGTAGPSQGGETRSATPTNSQATNGLPAGNSISSNIQTLLTPQQNEAYGRLIQTFHENGENIKSEYAYLKKQVEILDGEIKKRQGNPATVNQLETKKAEILNKLTGFGVSFRALSQKLREDKKNFYIECAATNPNLKRFLQASTQQQRASASNTSAPQQAGAGSPDQQQMTPQPQEQQPPLQPRQQPQQQQAKPSAPQPGTGGSSRSPTQVTSVNAAAHLANNANSGGRQAIFKQPNPSVPISETVAQKMPVPVVHRSNRPTITGGSAMNAAALNTPVMTKLPPYEVDNERVMSKRKLRELVKSVGIDEGDGETTIDGDVEELLLDLADDFITNVTSFSCRLAKHRKSDNLDVRDIQLHLERNWNIRIPGYAADEVRSTRKWNPTSSYNQKIQGVNTAKAAKSATAAQAAASQAVTGNSDNKNQSLS</sequence>
<dbReference type="GO" id="GO:0006325">
    <property type="term" value="P:chromatin organization"/>
    <property type="evidence" value="ECO:0007669"/>
    <property type="project" value="EnsemblFungi"/>
</dbReference>
<dbReference type="EMBL" id="LT598458">
    <property type="protein sequence ID" value="SCU90141.1"/>
    <property type="molecule type" value="Genomic_DNA"/>
</dbReference>
<dbReference type="GO" id="GO:0046982">
    <property type="term" value="F:protein heterodimerization activity"/>
    <property type="evidence" value="ECO:0007669"/>
    <property type="project" value="InterPro"/>
</dbReference>
<protein>
    <recommendedName>
        <fullName evidence="6">TBP-associated factor 12</fullName>
    </recommendedName>
    <alternativeName>
        <fullName evidence="7">Transcription initiation factor TFIID subunit 12</fullName>
    </alternativeName>
</protein>
<evidence type="ECO:0000256" key="3">
    <source>
        <dbReference type="ARBA" id="ARBA00023015"/>
    </source>
</evidence>
<dbReference type="InterPro" id="IPR037794">
    <property type="entry name" value="TAF12"/>
</dbReference>
<name>A0A1G4JI89_9SACH</name>
<evidence type="ECO:0000256" key="4">
    <source>
        <dbReference type="ARBA" id="ARBA00023163"/>
    </source>
</evidence>
<feature type="region of interest" description="Disordered" evidence="8">
    <location>
        <begin position="491"/>
        <end position="510"/>
    </location>
</feature>
<dbReference type="InterPro" id="IPR009072">
    <property type="entry name" value="Histone-fold"/>
</dbReference>
<evidence type="ECO:0000256" key="2">
    <source>
        <dbReference type="ARBA" id="ARBA00007530"/>
    </source>
</evidence>
<dbReference type="GO" id="GO:0051123">
    <property type="term" value="P:RNA polymerase II preinitiation complex assembly"/>
    <property type="evidence" value="ECO:0007669"/>
    <property type="project" value="EnsemblFungi"/>
</dbReference>
<dbReference type="GO" id="GO:0060090">
    <property type="term" value="F:molecular adaptor activity"/>
    <property type="evidence" value="ECO:0007669"/>
    <property type="project" value="EnsemblFungi"/>
</dbReference>
<dbReference type="Proteomes" id="UP000190274">
    <property type="component" value="Chromosome F"/>
</dbReference>
<dbReference type="GO" id="GO:0046695">
    <property type="term" value="C:SLIK (SAGA-like) complex"/>
    <property type="evidence" value="ECO:0007669"/>
    <property type="project" value="EnsemblFungi"/>
</dbReference>
<feature type="region of interest" description="Disordered" evidence="8">
    <location>
        <begin position="75"/>
        <end position="113"/>
    </location>
</feature>
<dbReference type="GO" id="GO:0017025">
    <property type="term" value="F:TBP-class protein binding"/>
    <property type="evidence" value="ECO:0007669"/>
    <property type="project" value="EnsemblFungi"/>
</dbReference>
<dbReference type="GO" id="GO:0003682">
    <property type="term" value="F:chromatin binding"/>
    <property type="evidence" value="ECO:0007669"/>
    <property type="project" value="EnsemblFungi"/>
</dbReference>
<dbReference type="GO" id="GO:0000124">
    <property type="term" value="C:SAGA complex"/>
    <property type="evidence" value="ECO:0007669"/>
    <property type="project" value="EnsemblFungi"/>
</dbReference>
<reference evidence="10 11" key="1">
    <citation type="submission" date="2016-03" db="EMBL/GenBank/DDBJ databases">
        <authorList>
            <person name="Devillers H."/>
        </authorList>
    </citation>
    <scope>NUCLEOTIDE SEQUENCE [LARGE SCALE GENOMIC DNA]</scope>
    <source>
        <strain evidence="10">CBS 10888</strain>
    </source>
</reference>
<keyword evidence="3" id="KW-0805">Transcription regulation</keyword>
<dbReference type="AlphaFoldDB" id="A0A1G4JI89"/>
<comment type="similarity">
    <text evidence="2">Belongs to the TAF12 family.</text>
</comment>
<feature type="compositionally biased region" description="Polar residues" evidence="8">
    <location>
        <begin position="1"/>
        <end position="29"/>
    </location>
</feature>
<dbReference type="SUPFAM" id="SSF47113">
    <property type="entry name" value="Histone-fold"/>
    <property type="match status" value="1"/>
</dbReference>
<feature type="compositionally biased region" description="Low complexity" evidence="8">
    <location>
        <begin position="248"/>
        <end position="282"/>
    </location>
</feature>
<keyword evidence="4" id="KW-0804">Transcription</keyword>
<evidence type="ECO:0000259" key="9">
    <source>
        <dbReference type="Pfam" id="PF03847"/>
    </source>
</evidence>
<proteinExistence type="inferred from homology"/>
<evidence type="ECO:0000256" key="6">
    <source>
        <dbReference type="ARBA" id="ARBA00075089"/>
    </source>
</evidence>
<dbReference type="GO" id="GO:0061629">
    <property type="term" value="F:RNA polymerase II-specific DNA-binding transcription factor binding"/>
    <property type="evidence" value="ECO:0007669"/>
    <property type="project" value="EnsemblFungi"/>
</dbReference>
<evidence type="ECO:0000313" key="11">
    <source>
        <dbReference type="Proteomes" id="UP000190274"/>
    </source>
</evidence>
<dbReference type="PANTHER" id="PTHR12264">
    <property type="entry name" value="TRANSCRIPTION INITIATION FACTOR TFIID SUBUNIT 12"/>
    <property type="match status" value="1"/>
</dbReference>
<dbReference type="STRING" id="1266660.A0A1G4JI89"/>
<gene>
    <name evidence="10" type="ORF">LADA_0F02080G</name>
</gene>
<evidence type="ECO:0000256" key="5">
    <source>
        <dbReference type="ARBA" id="ARBA00023242"/>
    </source>
</evidence>
<feature type="region of interest" description="Disordered" evidence="8">
    <location>
        <begin position="225"/>
        <end position="293"/>
    </location>
</feature>
<comment type="subcellular location">
    <subcellularLocation>
        <location evidence="1">Nucleus</location>
    </subcellularLocation>
</comment>
<evidence type="ECO:0000256" key="8">
    <source>
        <dbReference type="SAM" id="MobiDB-lite"/>
    </source>
</evidence>
<feature type="domain" description="Transcription initiation factor TFIID subunit 12" evidence="9">
    <location>
        <begin position="377"/>
        <end position="449"/>
    </location>
</feature>
<dbReference type="PANTHER" id="PTHR12264:SF21">
    <property type="entry name" value="TRANSCRIPTION INITIATION FACTOR TFIID SUBUNIT 12"/>
    <property type="match status" value="1"/>
</dbReference>
<dbReference type="GO" id="GO:0005669">
    <property type="term" value="C:transcription factor TFIID complex"/>
    <property type="evidence" value="ECO:0007669"/>
    <property type="project" value="EnsemblFungi"/>
</dbReference>
<keyword evidence="11" id="KW-1185">Reference proteome</keyword>
<dbReference type="OrthoDB" id="2193432at2759"/>
<keyword evidence="5" id="KW-0539">Nucleus</keyword>
<dbReference type="Pfam" id="PF03847">
    <property type="entry name" value="TFIID_20kDa"/>
    <property type="match status" value="1"/>
</dbReference>
<dbReference type="InterPro" id="IPR003228">
    <property type="entry name" value="TFIID_TAF12_dom"/>
</dbReference>
<feature type="compositionally biased region" description="Polar residues" evidence="8">
    <location>
        <begin position="498"/>
        <end position="510"/>
    </location>
</feature>
<feature type="region of interest" description="Disordered" evidence="8">
    <location>
        <begin position="1"/>
        <end position="30"/>
    </location>
</feature>
<evidence type="ECO:0000256" key="7">
    <source>
        <dbReference type="ARBA" id="ARBA00093657"/>
    </source>
</evidence>